<sequence length="1804" mass="201417">MENGSNSEPDGSNHKKTTRHSISTATATPTGRRRSSFLHLHIPEAGAWRGSLTHLHLPTFTLTSPEGQQSPWFNFTGLGIRRHSHNTLHRTDSMVSLCFRSLSTFINENNLQGLQQFLESKDTIVDDRDENGGTALILAASKGKSSFVRELLAHGADPNAEDSDNWSALLCASKEGYVDICLQLIEQHAEIEHRDMGGWTPLMWATYKGRTEVVKVLLEYKADVNAHGNYHISSLLWAAGRGHTEIVDELLKHGAKVNWGDKYGTTALIWASRKGHTDIVKSLLLAGANADTAGMYSWTSLLVATQGNHEDIVNLLLEYRPNVNALDKDGCSALTIACKEGFYEIATSLMNAGAYINIQDRTGDTNLIHAVKGGHRSVVEALLKKYADVDVSGKDRKTASYMAVEKGYVAIVKMLLSSNPDLEIPTKDGDTPLLKAVRSRNADIVQLLLDKKAKVGAADKKGDTALHIAMRARSKAIVEILLRNPKHSHLLYRPNRAGETPYNIDLNHQKTILGQIFGARRLNTNEDNENMLGYDLYSSALADVLSEPSLSMPITVGLYAKWGSGKSFILNKVRDEMKNFARQWIDPVFQFTPLLFIILMHISMLIGTIVGLSAYNWILGLSVGLAVLVVSYIFLALVWFASKRYDWDWPYNFNTKLTMKMNNLKLILQIMFCHPPGAPTHDTLSAQPIRFYFTDQIRVSSTTGGENSVVQMIGSLYDAIESDYGAVVTRLYRAFKPKPVKSSSSWKWRKVCCLPYVLVFEIIFIFFLIGVCALTVYILQVNTLEANEVVEKMTLQVILIIAAFFLGTAAIANLYTWSKMFGSLIFSQRRHLQRTIAKLDTLKSEGFLQALRSEVNLMKDMVKCLDSLSAQQTRLVIIVDGLDSSEQDKVLLVLDAVHMLFSDANCPFIAILAIDPHVISKIAWDKAVEMNSRRLFSESNIGGHGYLNNMVHLPFYLQNTGLRKVKVAQQTASIPRKSNAAATTSNDDALSVTGKSLSARRLSSENTLLSSTEKLSKFSMRKGSKKLKLSESVASSIGSNLNRIGGAQDLTKMLLTDDYFSDVNPKSMRRLMNVVYITGRLLKAFHIDFNWYRLASWINITEQWPFRTSWIIYHFDTCEDKLEDNVSLKAIYDKIRPHIPTLKDVEPLLELDRDERKFDIFLTFHRSSLLVSDLKIFLPFTINLDPYLKKVIKEETQGLDEDLIMGTPHRPMSMTPMHSPWPQSASDWSAQKHPLSRRMRNLNRTHGPTAVVYPQAGVMGWAQPWGDHLGMATPQPQYPLAPVTSISPEVLECKLSSLNVDGICKLLQKMDEFSPDALTEYTDILKQNNVNGRVLLHCDLEELKRLLNMSFGDWEMFKVMIVSLREHELTTVIQQDESKNVRFTIGKKQVVPSTSESRKGSLTGKPVTSGSESELKIQNDTSSRNKQSVMEKQRYHVDLQLANSLFPLLERYQVTLEEQMICGALQTLNEEACEDVMEETEDVMESDGADIPRTFVIHPSPESSQEAAPFDYRSRTNSSCGIGETDFVLLQSSPIGALNWQPVSISIQGNSENISEQSSRCSSPHLTPVMERKTNSFKLSNFKPSLDLDGSKRGKHVIIKSDGVDGNSISVSTKNATVLYEKQENKVRPTSLILKSEKATARNRSRSIDNSNNKQKQKKGFDQLQKLLYSSPDLNDASDNESTPLVSDNSTPSKTFSPGYMTSHSSNSLANSFQSFSPDEKTNLKKGEQTISETSPIAYNLASKQASEGSEHSISLDSSRLMSASNLSLSSRNSISSGQLSRQDALDGNEENLTDVYCDPKCRK</sequence>
<feature type="compositionally biased region" description="Polar residues" evidence="2">
    <location>
        <begin position="1"/>
        <end position="10"/>
    </location>
</feature>
<feature type="repeat" description="ANK" evidence="1">
    <location>
        <begin position="296"/>
        <end position="328"/>
    </location>
</feature>
<keyword evidence="7" id="KW-0808">Transferase</keyword>
<proteinExistence type="predicted"/>
<feature type="repeat" description="ANK" evidence="1">
    <location>
        <begin position="428"/>
        <end position="460"/>
    </location>
</feature>
<feature type="repeat" description="ANK" evidence="1">
    <location>
        <begin position="263"/>
        <end position="295"/>
    </location>
</feature>
<feature type="region of interest" description="Disordered" evidence="2">
    <location>
        <begin position="1770"/>
        <end position="1794"/>
    </location>
</feature>
<dbReference type="InterPro" id="IPR013761">
    <property type="entry name" value="SAM/pointed_sf"/>
</dbReference>
<dbReference type="PROSITE" id="PS50297">
    <property type="entry name" value="ANK_REP_REGION"/>
    <property type="match status" value="7"/>
</dbReference>
<evidence type="ECO:0000256" key="1">
    <source>
        <dbReference type="PROSITE-ProRule" id="PRU00023"/>
    </source>
</evidence>
<dbReference type="InterPro" id="IPR002110">
    <property type="entry name" value="Ankyrin_rpt"/>
</dbReference>
<dbReference type="RefSeq" id="XP_017768308.1">
    <property type="nucleotide sequence ID" value="XM_017912819.1"/>
</dbReference>
<evidence type="ECO:0000259" key="5">
    <source>
        <dbReference type="Pfam" id="PF23307"/>
    </source>
</evidence>
<feature type="transmembrane region" description="Helical" evidence="3">
    <location>
        <begin position="751"/>
        <end position="777"/>
    </location>
</feature>
<dbReference type="CDD" id="cd09487">
    <property type="entry name" value="SAM_superfamily"/>
    <property type="match status" value="1"/>
</dbReference>
<evidence type="ECO:0000259" key="4">
    <source>
        <dbReference type="Pfam" id="PF07693"/>
    </source>
</evidence>
<feature type="transmembrane region" description="Helical" evidence="3">
    <location>
        <begin position="797"/>
        <end position="817"/>
    </location>
</feature>
<feature type="repeat" description="ANK" evidence="1">
    <location>
        <begin position="329"/>
        <end position="361"/>
    </location>
</feature>
<dbReference type="InterPro" id="IPR011646">
    <property type="entry name" value="KAP_P-loop"/>
</dbReference>
<feature type="region of interest" description="Disordered" evidence="2">
    <location>
        <begin position="1631"/>
        <end position="1659"/>
    </location>
</feature>
<feature type="repeat" description="ANK" evidence="1">
    <location>
        <begin position="197"/>
        <end position="229"/>
    </location>
</feature>
<feature type="transmembrane region" description="Helical" evidence="3">
    <location>
        <begin position="617"/>
        <end position="641"/>
    </location>
</feature>
<evidence type="ECO:0000313" key="6">
    <source>
        <dbReference type="Proteomes" id="UP000695000"/>
    </source>
</evidence>
<dbReference type="Pfam" id="PF13637">
    <property type="entry name" value="Ank_4"/>
    <property type="match status" value="1"/>
</dbReference>
<dbReference type="PANTHER" id="PTHR24116">
    <property type="entry name" value="KINASE D-INTERACTING SUBSTRATE OF 220 KDA"/>
    <property type="match status" value="1"/>
</dbReference>
<dbReference type="SUPFAM" id="SSF48403">
    <property type="entry name" value="Ankyrin repeat"/>
    <property type="match status" value="1"/>
</dbReference>
<dbReference type="GO" id="GO:0016301">
    <property type="term" value="F:kinase activity"/>
    <property type="evidence" value="ECO:0007669"/>
    <property type="project" value="UniProtKB-KW"/>
</dbReference>
<feature type="repeat" description="ANK" evidence="1">
    <location>
        <begin position="362"/>
        <end position="394"/>
    </location>
</feature>
<dbReference type="InterPro" id="IPR052771">
    <property type="entry name" value="Neurotrophin_sig_adaptor"/>
</dbReference>
<gene>
    <name evidence="7" type="primary">LOC108556634</name>
</gene>
<organism evidence="6 7">
    <name type="scientific">Nicrophorus vespilloides</name>
    <name type="common">Boreal carrion beetle</name>
    <dbReference type="NCBI Taxonomy" id="110193"/>
    <lineage>
        <taxon>Eukaryota</taxon>
        <taxon>Metazoa</taxon>
        <taxon>Ecdysozoa</taxon>
        <taxon>Arthropoda</taxon>
        <taxon>Hexapoda</taxon>
        <taxon>Insecta</taxon>
        <taxon>Pterygota</taxon>
        <taxon>Neoptera</taxon>
        <taxon>Endopterygota</taxon>
        <taxon>Coleoptera</taxon>
        <taxon>Polyphaga</taxon>
        <taxon>Staphyliniformia</taxon>
        <taxon>Silphidae</taxon>
        <taxon>Nicrophorinae</taxon>
        <taxon>Nicrophorus</taxon>
    </lineage>
</organism>
<keyword evidence="3" id="KW-0812">Transmembrane</keyword>
<dbReference type="Pfam" id="PF00023">
    <property type="entry name" value="Ank"/>
    <property type="match status" value="2"/>
</dbReference>
<keyword evidence="3" id="KW-1133">Transmembrane helix</keyword>
<keyword evidence="1" id="KW-0040">ANK repeat</keyword>
<feature type="region of interest" description="Disordered" evidence="2">
    <location>
        <begin position="1671"/>
        <end position="1725"/>
    </location>
</feature>
<evidence type="ECO:0000256" key="3">
    <source>
        <dbReference type="SAM" id="Phobius"/>
    </source>
</evidence>
<feature type="compositionally biased region" description="Polar residues" evidence="2">
    <location>
        <begin position="1406"/>
        <end position="1428"/>
    </location>
</feature>
<feature type="repeat" description="ANK" evidence="1">
    <location>
        <begin position="230"/>
        <end position="262"/>
    </location>
</feature>
<name>A0ABM1M158_NICVS</name>
<dbReference type="PANTHER" id="PTHR24116:SF0">
    <property type="entry name" value="KINASE D-INTERACTING SUBSTRATE OF 220 KDA"/>
    <property type="match status" value="1"/>
</dbReference>
<dbReference type="SUPFAM" id="SSF47769">
    <property type="entry name" value="SAM/Pointed domain"/>
    <property type="match status" value="1"/>
</dbReference>
<evidence type="ECO:0000313" key="7">
    <source>
        <dbReference type="RefSeq" id="XP_017768308.1"/>
    </source>
</evidence>
<dbReference type="Pfam" id="PF12796">
    <property type="entry name" value="Ank_2"/>
    <property type="match status" value="3"/>
</dbReference>
<dbReference type="PROSITE" id="PS50088">
    <property type="entry name" value="ANK_REPEAT"/>
    <property type="match status" value="8"/>
</dbReference>
<protein>
    <submittedName>
        <fullName evidence="7">Kinase D-interacting substrate of 220 kDa isoform X1</fullName>
    </submittedName>
</protein>
<dbReference type="InterPro" id="IPR057092">
    <property type="entry name" value="SAM_KIDINS220"/>
</dbReference>
<dbReference type="InterPro" id="IPR036770">
    <property type="entry name" value="Ankyrin_rpt-contain_sf"/>
</dbReference>
<feature type="region of interest" description="Disordered" evidence="2">
    <location>
        <begin position="1"/>
        <end position="35"/>
    </location>
</feature>
<accession>A0ABM1M158</accession>
<dbReference type="Proteomes" id="UP000695000">
    <property type="component" value="Unplaced"/>
</dbReference>
<dbReference type="SMART" id="SM00248">
    <property type="entry name" value="ANK"/>
    <property type="match status" value="11"/>
</dbReference>
<dbReference type="GeneID" id="108556634"/>
<keyword evidence="6" id="KW-1185">Reference proteome</keyword>
<keyword evidence="7" id="KW-0418">Kinase</keyword>
<feature type="compositionally biased region" description="Polar residues" evidence="2">
    <location>
        <begin position="1680"/>
        <end position="1717"/>
    </location>
</feature>
<evidence type="ECO:0000256" key="2">
    <source>
        <dbReference type="SAM" id="MobiDB-lite"/>
    </source>
</evidence>
<dbReference type="Gene3D" id="1.10.150.50">
    <property type="entry name" value="Transcription Factor, Ets-1"/>
    <property type="match status" value="1"/>
</dbReference>
<reference evidence="7" key="1">
    <citation type="submission" date="2025-08" db="UniProtKB">
        <authorList>
            <consortium name="RefSeq"/>
        </authorList>
    </citation>
    <scope>IDENTIFICATION</scope>
    <source>
        <tissue evidence="7">Whole Larva</tissue>
    </source>
</reference>
<feature type="transmembrane region" description="Helical" evidence="3">
    <location>
        <begin position="588"/>
        <end position="611"/>
    </location>
</feature>
<feature type="domain" description="Kinase D-interacting substrate of 220 kDa-like SAM" evidence="5">
    <location>
        <begin position="1293"/>
        <end position="1377"/>
    </location>
</feature>
<feature type="compositionally biased region" description="Polar residues" evidence="2">
    <location>
        <begin position="20"/>
        <end position="29"/>
    </location>
</feature>
<keyword evidence="3" id="KW-0472">Membrane</keyword>
<feature type="region of interest" description="Disordered" evidence="2">
    <location>
        <begin position="1392"/>
        <end position="1429"/>
    </location>
</feature>
<feature type="repeat" description="ANK" evidence="1">
    <location>
        <begin position="131"/>
        <end position="163"/>
    </location>
</feature>
<feature type="compositionally biased region" description="Low complexity" evidence="2">
    <location>
        <begin position="1770"/>
        <end position="1782"/>
    </location>
</feature>
<feature type="domain" description="KAP NTPase" evidence="4">
    <location>
        <begin position="534"/>
        <end position="1081"/>
    </location>
</feature>
<dbReference type="Pfam" id="PF23307">
    <property type="entry name" value="SAM_KIDINS220"/>
    <property type="match status" value="1"/>
</dbReference>
<dbReference type="Gene3D" id="1.25.40.20">
    <property type="entry name" value="Ankyrin repeat-containing domain"/>
    <property type="match status" value="3"/>
</dbReference>
<dbReference type="Pfam" id="PF07693">
    <property type="entry name" value="KAP_NTPase"/>
    <property type="match status" value="1"/>
</dbReference>